<gene>
    <name evidence="1" type="ORF">A2898_00905</name>
</gene>
<accession>A0A1G2B682</accession>
<dbReference type="EMBL" id="MHKE01000005">
    <property type="protein sequence ID" value="OGY84652.1"/>
    <property type="molecule type" value="Genomic_DNA"/>
</dbReference>
<organism evidence="1 2">
    <name type="scientific">Candidatus Kerfeldbacteria bacterium RIFCSPLOWO2_01_FULL_48_11</name>
    <dbReference type="NCBI Taxonomy" id="1798543"/>
    <lineage>
        <taxon>Bacteria</taxon>
        <taxon>Candidatus Kerfeldiibacteriota</taxon>
    </lineage>
</organism>
<name>A0A1G2B682_9BACT</name>
<sequence length="74" mass="8411">MLGFQPVSTAYSAVEKDPPKLTFFLKDLSQLPLLTPYRRAFSKLNSMSIARFEEGVNILPWFTAYSRQLLVVNG</sequence>
<dbReference type="AlphaFoldDB" id="A0A1G2B682"/>
<comment type="caution">
    <text evidence="1">The sequence shown here is derived from an EMBL/GenBank/DDBJ whole genome shotgun (WGS) entry which is preliminary data.</text>
</comment>
<protein>
    <submittedName>
        <fullName evidence="1">Uncharacterized protein</fullName>
    </submittedName>
</protein>
<dbReference type="STRING" id="1798543.A2898_00905"/>
<dbReference type="Proteomes" id="UP000179164">
    <property type="component" value="Unassembled WGS sequence"/>
</dbReference>
<evidence type="ECO:0000313" key="1">
    <source>
        <dbReference type="EMBL" id="OGY84652.1"/>
    </source>
</evidence>
<evidence type="ECO:0000313" key="2">
    <source>
        <dbReference type="Proteomes" id="UP000179164"/>
    </source>
</evidence>
<proteinExistence type="predicted"/>
<reference evidence="1 2" key="1">
    <citation type="journal article" date="2016" name="Nat. Commun.">
        <title>Thousands of microbial genomes shed light on interconnected biogeochemical processes in an aquifer system.</title>
        <authorList>
            <person name="Anantharaman K."/>
            <person name="Brown C.T."/>
            <person name="Hug L.A."/>
            <person name="Sharon I."/>
            <person name="Castelle C.J."/>
            <person name="Probst A.J."/>
            <person name="Thomas B.C."/>
            <person name="Singh A."/>
            <person name="Wilkins M.J."/>
            <person name="Karaoz U."/>
            <person name="Brodie E.L."/>
            <person name="Williams K.H."/>
            <person name="Hubbard S.S."/>
            <person name="Banfield J.F."/>
        </authorList>
    </citation>
    <scope>NUCLEOTIDE SEQUENCE [LARGE SCALE GENOMIC DNA]</scope>
</reference>